<gene>
    <name evidence="2" type="ORF">CSUB01_02724</name>
</gene>
<evidence type="ECO:0000256" key="1">
    <source>
        <dbReference type="SAM" id="MobiDB-lite"/>
    </source>
</evidence>
<feature type="region of interest" description="Disordered" evidence="1">
    <location>
        <begin position="1"/>
        <end position="28"/>
    </location>
</feature>
<evidence type="ECO:0000313" key="3">
    <source>
        <dbReference type="Proteomes" id="UP000027238"/>
    </source>
</evidence>
<evidence type="ECO:0000313" key="2">
    <source>
        <dbReference type="EMBL" id="KDN64131.1"/>
    </source>
</evidence>
<protein>
    <submittedName>
        <fullName evidence="2">Uncharacterized protein</fullName>
    </submittedName>
</protein>
<reference evidence="3" key="1">
    <citation type="journal article" date="2014" name="Genome Announc.">
        <title>Draft genome sequence of Colletotrichum sublineola, a destructive pathogen of cultivated sorghum.</title>
        <authorList>
            <person name="Baroncelli R."/>
            <person name="Sanz-Martin J.M."/>
            <person name="Rech G.E."/>
            <person name="Sukno S.A."/>
            <person name="Thon M.R."/>
        </authorList>
    </citation>
    <scope>NUCLEOTIDE SEQUENCE [LARGE SCALE GENOMIC DNA]</scope>
    <source>
        <strain evidence="3">TX430BB</strain>
    </source>
</reference>
<organism evidence="2 3">
    <name type="scientific">Colletotrichum sublineola</name>
    <name type="common">Sorghum anthracnose fungus</name>
    <dbReference type="NCBI Taxonomy" id="1173701"/>
    <lineage>
        <taxon>Eukaryota</taxon>
        <taxon>Fungi</taxon>
        <taxon>Dikarya</taxon>
        <taxon>Ascomycota</taxon>
        <taxon>Pezizomycotina</taxon>
        <taxon>Sordariomycetes</taxon>
        <taxon>Hypocreomycetidae</taxon>
        <taxon>Glomerellales</taxon>
        <taxon>Glomerellaceae</taxon>
        <taxon>Colletotrichum</taxon>
        <taxon>Colletotrichum graminicola species complex</taxon>
    </lineage>
</organism>
<dbReference type="AlphaFoldDB" id="A0A066XEG8"/>
<keyword evidence="3" id="KW-1185">Reference proteome</keyword>
<comment type="caution">
    <text evidence="2">The sequence shown here is derived from an EMBL/GenBank/DDBJ whole genome shotgun (WGS) entry which is preliminary data.</text>
</comment>
<dbReference type="HOGENOM" id="CLU_1970433_0_0_1"/>
<dbReference type="Proteomes" id="UP000027238">
    <property type="component" value="Unassembled WGS sequence"/>
</dbReference>
<dbReference type="EMBL" id="JMSE01001156">
    <property type="protein sequence ID" value="KDN64131.1"/>
    <property type="molecule type" value="Genomic_DNA"/>
</dbReference>
<proteinExistence type="predicted"/>
<sequence length="127" mass="14766">MASPTRIRPLILQDPGTPNPGMASNHDTTDLKNAKRQLREIFEDSLNEAREMMPEEPVTANVWKLQTLVQLFTVMKHCNENVLPHTGAHWTSEYPRQSNIYQYNGRRRIAKLHAYEMVRRKMGDYAT</sequence>
<name>A0A066XEG8_COLSU</name>
<accession>A0A066XEG8</accession>